<name>A0ABQ2NZC9_9BACI</name>
<accession>A0ABQ2NZC9</accession>
<keyword evidence="1" id="KW-0472">Membrane</keyword>
<keyword evidence="1" id="KW-1133">Transmembrane helix</keyword>
<reference evidence="3" key="1">
    <citation type="journal article" date="2019" name="Int. J. Syst. Evol. Microbiol.">
        <title>The Global Catalogue of Microorganisms (GCM) 10K type strain sequencing project: providing services to taxonomists for standard genome sequencing and annotation.</title>
        <authorList>
            <consortium name="The Broad Institute Genomics Platform"/>
            <consortium name="The Broad Institute Genome Sequencing Center for Infectious Disease"/>
            <person name="Wu L."/>
            <person name="Ma J."/>
        </authorList>
    </citation>
    <scope>NUCLEOTIDE SEQUENCE [LARGE SCALE GENOMIC DNA]</scope>
    <source>
        <strain evidence="3">CGMCC 1.7693</strain>
    </source>
</reference>
<feature type="transmembrane region" description="Helical" evidence="1">
    <location>
        <begin position="46"/>
        <end position="64"/>
    </location>
</feature>
<keyword evidence="3" id="KW-1185">Reference proteome</keyword>
<gene>
    <name evidence="2" type="ORF">GCM10011346_38100</name>
</gene>
<organism evidence="2 3">
    <name type="scientific">Oceanobacillus neutriphilus</name>
    <dbReference type="NCBI Taxonomy" id="531815"/>
    <lineage>
        <taxon>Bacteria</taxon>
        <taxon>Bacillati</taxon>
        <taxon>Bacillota</taxon>
        <taxon>Bacilli</taxon>
        <taxon>Bacillales</taxon>
        <taxon>Bacillaceae</taxon>
        <taxon>Oceanobacillus</taxon>
    </lineage>
</organism>
<comment type="caution">
    <text evidence="2">The sequence shown here is derived from an EMBL/GenBank/DDBJ whole genome shotgun (WGS) entry which is preliminary data.</text>
</comment>
<keyword evidence="1" id="KW-0812">Transmembrane</keyword>
<proteinExistence type="predicted"/>
<evidence type="ECO:0000313" key="2">
    <source>
        <dbReference type="EMBL" id="GGP14378.1"/>
    </source>
</evidence>
<dbReference type="Proteomes" id="UP000641206">
    <property type="component" value="Unassembled WGS sequence"/>
</dbReference>
<evidence type="ECO:0000313" key="3">
    <source>
        <dbReference type="Proteomes" id="UP000641206"/>
    </source>
</evidence>
<protein>
    <submittedName>
        <fullName evidence="2">Uncharacterized protein</fullName>
    </submittedName>
</protein>
<evidence type="ECO:0000256" key="1">
    <source>
        <dbReference type="SAM" id="Phobius"/>
    </source>
</evidence>
<dbReference type="EMBL" id="BMLW01000012">
    <property type="protein sequence ID" value="GGP14378.1"/>
    <property type="molecule type" value="Genomic_DNA"/>
</dbReference>
<sequence>MDMSGNNVKNVSDFNRIKVVVCFPCETIDLYYYAWKIYKKTLTGGIPVNVFLSIMISYLLLFSLH</sequence>